<sequence length="362" mass="39744">MVSSQVLNQVPEWILSNMFPWPAQPQVDKIDTHHHWVPPEYAEAVAAAGGDPSGWPTPQWSIEASQALMRRAGIKTSILSITAPGACIVEGKRSWDLARALNVKAAAIRDSNPQAFGFFLSLGNIEDTAAALAEIAYAFDTLRADGVCLFSRYGSSNTYLGHPSLEPIWAELNRRKAVVFVHPIHPRDLGRVNAQLPQPVVDYPHKTTRTAMDMLFSGTRRKFPNCSIILSHAGGTLPYLISRVATPLSVANPTVSNAATGLTYEQIMQDFRSFHFDLALSTAPAVVKGLLETGVPVEKILYGSDFPYARPPAYPAFLKQWNTIEVSSELREQVHFRNALELLPKLKKDGGGQTRSTEACNL</sequence>
<evidence type="ECO:0000313" key="11">
    <source>
        <dbReference type="Proteomes" id="UP000237631"/>
    </source>
</evidence>
<proteinExistence type="inferred from homology"/>
<dbReference type="AlphaFoldDB" id="A0A2S6CK19"/>
<dbReference type="GO" id="GO:0047596">
    <property type="term" value="F:6-methylsalicylate decarboxylase activity"/>
    <property type="evidence" value="ECO:0007669"/>
    <property type="project" value="UniProtKB-EC"/>
</dbReference>
<gene>
    <name evidence="10" type="ORF">CBER1_07571</name>
</gene>
<evidence type="ECO:0000256" key="4">
    <source>
        <dbReference type="ARBA" id="ARBA00022833"/>
    </source>
</evidence>
<keyword evidence="3 8" id="KW-0210">Decarboxylase</keyword>
<evidence type="ECO:0000256" key="7">
    <source>
        <dbReference type="ARBA" id="ARBA00038889"/>
    </source>
</evidence>
<feature type="domain" description="Amidohydrolase-related" evidence="9">
    <location>
        <begin position="30"/>
        <end position="344"/>
    </location>
</feature>
<comment type="caution">
    <text evidence="10">The sequence shown here is derived from an EMBL/GenBank/DDBJ whole genome shotgun (WGS) entry which is preliminary data.</text>
</comment>
<dbReference type="EC" id="4.1.1.52" evidence="7"/>
<keyword evidence="4" id="KW-0862">Zinc</keyword>
<keyword evidence="2" id="KW-0479">Metal-binding</keyword>
<dbReference type="GO" id="GO:0046872">
    <property type="term" value="F:metal ion binding"/>
    <property type="evidence" value="ECO:0007669"/>
    <property type="project" value="UniProtKB-KW"/>
</dbReference>
<dbReference type="OrthoDB" id="2832284at2759"/>
<comment type="similarity">
    <text evidence="1">Belongs to the metallo-dependent hydrolases superfamily. ACMSD family.</text>
</comment>
<dbReference type="Gene3D" id="3.20.20.140">
    <property type="entry name" value="Metal-dependent hydrolases"/>
    <property type="match status" value="1"/>
</dbReference>
<dbReference type="InterPro" id="IPR006680">
    <property type="entry name" value="Amidohydro-rel"/>
</dbReference>
<accession>A0A2S6CK19</accession>
<dbReference type="GO" id="GO:0019748">
    <property type="term" value="P:secondary metabolic process"/>
    <property type="evidence" value="ECO:0007669"/>
    <property type="project" value="TreeGrafter"/>
</dbReference>
<reference evidence="11" key="1">
    <citation type="journal article" date="2017" name="bioRxiv">
        <title>Conservation of a gene cluster reveals novel cercosporin biosynthetic mechanisms and extends production to the genus Colletotrichum.</title>
        <authorList>
            <person name="de Jonge R."/>
            <person name="Ebert M.K."/>
            <person name="Huitt-Roehl C.R."/>
            <person name="Pal P."/>
            <person name="Suttle J.C."/>
            <person name="Spanner R.E."/>
            <person name="Neubauer J.D."/>
            <person name="Jurick W.M.II."/>
            <person name="Stott K.A."/>
            <person name="Secor G.A."/>
            <person name="Thomma B.P.H.J."/>
            <person name="Van de Peer Y."/>
            <person name="Townsend C.A."/>
            <person name="Bolton M.D."/>
        </authorList>
    </citation>
    <scope>NUCLEOTIDE SEQUENCE [LARGE SCALE GENOMIC DNA]</scope>
    <source>
        <strain evidence="11">CBS538.71</strain>
    </source>
</reference>
<evidence type="ECO:0000256" key="6">
    <source>
        <dbReference type="ARBA" id="ARBA00036832"/>
    </source>
</evidence>
<dbReference type="STRING" id="357750.A0A2S6CK19"/>
<dbReference type="InterPro" id="IPR032466">
    <property type="entry name" value="Metal_Hydrolase"/>
</dbReference>
<evidence type="ECO:0000256" key="1">
    <source>
        <dbReference type="ARBA" id="ARBA00005871"/>
    </source>
</evidence>
<dbReference type="GO" id="GO:0016787">
    <property type="term" value="F:hydrolase activity"/>
    <property type="evidence" value="ECO:0007669"/>
    <property type="project" value="InterPro"/>
</dbReference>
<name>A0A2S6CK19_9PEZI</name>
<dbReference type="PANTHER" id="PTHR21240">
    <property type="entry name" value="2-AMINO-3-CARBOXYLMUCONATE-6-SEMIALDEHYDE DECARBOXYLASE"/>
    <property type="match status" value="1"/>
</dbReference>
<evidence type="ECO:0000259" key="9">
    <source>
        <dbReference type="Pfam" id="PF04909"/>
    </source>
</evidence>
<evidence type="ECO:0000256" key="3">
    <source>
        <dbReference type="ARBA" id="ARBA00022793"/>
    </source>
</evidence>
<dbReference type="EMBL" id="PNEN01000316">
    <property type="protein sequence ID" value="PPJ60061.1"/>
    <property type="molecule type" value="Genomic_DNA"/>
</dbReference>
<dbReference type="Proteomes" id="UP000237631">
    <property type="component" value="Unassembled WGS sequence"/>
</dbReference>
<protein>
    <recommendedName>
        <fullName evidence="7">6-methylsalicylate decarboxylase</fullName>
        <ecNumber evidence="7">4.1.1.52</ecNumber>
    </recommendedName>
</protein>
<evidence type="ECO:0000313" key="10">
    <source>
        <dbReference type="EMBL" id="PPJ60061.1"/>
    </source>
</evidence>
<comment type="catalytic activity">
    <reaction evidence="6">
        <text>6-methylsalicylate + H(+) = 3-methylphenol + CO2</text>
        <dbReference type="Rhea" id="RHEA:23112"/>
        <dbReference type="ChEBI" id="CHEBI:15378"/>
        <dbReference type="ChEBI" id="CHEBI:16526"/>
        <dbReference type="ChEBI" id="CHEBI:17231"/>
        <dbReference type="ChEBI" id="CHEBI:36658"/>
        <dbReference type="EC" id="4.1.1.52"/>
    </reaction>
    <physiologicalReaction direction="left-to-right" evidence="6">
        <dbReference type="Rhea" id="RHEA:23113"/>
    </physiologicalReaction>
</comment>
<dbReference type="InterPro" id="IPR032465">
    <property type="entry name" value="ACMSD"/>
</dbReference>
<dbReference type="GO" id="GO:0005829">
    <property type="term" value="C:cytosol"/>
    <property type="evidence" value="ECO:0007669"/>
    <property type="project" value="TreeGrafter"/>
</dbReference>
<dbReference type="PANTHER" id="PTHR21240:SF29">
    <property type="entry name" value="AMIDOHYDROLASE-RELATED DOMAIN-CONTAINING PROTEIN"/>
    <property type="match status" value="1"/>
</dbReference>
<evidence type="ECO:0000256" key="2">
    <source>
        <dbReference type="ARBA" id="ARBA00022723"/>
    </source>
</evidence>
<keyword evidence="11" id="KW-1185">Reference proteome</keyword>
<dbReference type="Pfam" id="PF04909">
    <property type="entry name" value="Amidohydro_2"/>
    <property type="match status" value="1"/>
</dbReference>
<organism evidence="10 11">
    <name type="scientific">Cercospora berteroae</name>
    <dbReference type="NCBI Taxonomy" id="357750"/>
    <lineage>
        <taxon>Eukaryota</taxon>
        <taxon>Fungi</taxon>
        <taxon>Dikarya</taxon>
        <taxon>Ascomycota</taxon>
        <taxon>Pezizomycotina</taxon>
        <taxon>Dothideomycetes</taxon>
        <taxon>Dothideomycetidae</taxon>
        <taxon>Mycosphaerellales</taxon>
        <taxon>Mycosphaerellaceae</taxon>
        <taxon>Cercospora</taxon>
    </lineage>
</organism>
<dbReference type="SUPFAM" id="SSF51556">
    <property type="entry name" value="Metallo-dependent hydrolases"/>
    <property type="match status" value="1"/>
</dbReference>
<evidence type="ECO:0000256" key="5">
    <source>
        <dbReference type="ARBA" id="ARBA00023239"/>
    </source>
</evidence>
<keyword evidence="5 8" id="KW-0456">Lyase</keyword>
<evidence type="ECO:0000256" key="8">
    <source>
        <dbReference type="RuleBase" id="RU366045"/>
    </source>
</evidence>